<evidence type="ECO:0000256" key="1">
    <source>
        <dbReference type="ARBA" id="ARBA00004167"/>
    </source>
</evidence>
<keyword evidence="3 10" id="KW-0430">Lectin</keyword>
<keyword evidence="8" id="KW-0732">Signal</keyword>
<sequence>MVPLLLLLPLLWGGSLQQHPGYELRVQKSVTVQVGLCVHVPCSFTYPWSSWSSSTKVYTYWYRDGDNPKRPVASNNRDKPVKTATQDRFLLADPTANNCSLDIRDARWSDSGRYYFRVEEGDSEYNYGGRNFPGYSYTYKMLDLQVTGTARAQESTQGHGTPS</sequence>
<keyword evidence="4" id="KW-0130">Cell adhesion</keyword>
<dbReference type="GO" id="GO:0030246">
    <property type="term" value="F:carbohydrate binding"/>
    <property type="evidence" value="ECO:0007669"/>
    <property type="project" value="UniProtKB-KW"/>
</dbReference>
<evidence type="ECO:0000259" key="9">
    <source>
        <dbReference type="PROSITE" id="PS50835"/>
    </source>
</evidence>
<dbReference type="GO" id="GO:0005886">
    <property type="term" value="C:plasma membrane"/>
    <property type="evidence" value="ECO:0007669"/>
    <property type="project" value="TreeGrafter"/>
</dbReference>
<accession>L5MDM6</accession>
<dbReference type="OrthoDB" id="10012075at2759"/>
<feature type="domain" description="Ig-like" evidence="9">
    <location>
        <begin position="20"/>
        <end position="126"/>
    </location>
</feature>
<dbReference type="Gene3D" id="2.60.40.10">
    <property type="entry name" value="Immunoglobulins"/>
    <property type="match status" value="1"/>
</dbReference>
<feature type="chain" id="PRO_5003971142" evidence="8">
    <location>
        <begin position="18"/>
        <end position="163"/>
    </location>
</feature>
<dbReference type="InterPro" id="IPR003599">
    <property type="entry name" value="Ig_sub"/>
</dbReference>
<gene>
    <name evidence="10" type="ORF">MDA_GLEAN10000312</name>
</gene>
<comment type="similarity">
    <text evidence="7">Belongs to the immunoglobulin superfamily. SIGLEC (sialic acid binding Ig-like lectin) family.</text>
</comment>
<reference evidence="11" key="1">
    <citation type="journal article" date="2013" name="Science">
        <title>Comparative analysis of bat genomes provides insight into the evolution of flight and immunity.</title>
        <authorList>
            <person name="Zhang G."/>
            <person name="Cowled C."/>
            <person name="Shi Z."/>
            <person name="Huang Z."/>
            <person name="Bishop-Lilly K.A."/>
            <person name="Fang X."/>
            <person name="Wynne J.W."/>
            <person name="Xiong Z."/>
            <person name="Baker M.L."/>
            <person name="Zhao W."/>
            <person name="Tachedjian M."/>
            <person name="Zhu Y."/>
            <person name="Zhou P."/>
            <person name="Jiang X."/>
            <person name="Ng J."/>
            <person name="Yang L."/>
            <person name="Wu L."/>
            <person name="Xiao J."/>
            <person name="Feng Y."/>
            <person name="Chen Y."/>
            <person name="Sun X."/>
            <person name="Zhang Y."/>
            <person name="Marsh G.A."/>
            <person name="Crameri G."/>
            <person name="Broder C.C."/>
            <person name="Frey K.G."/>
            <person name="Wang L.F."/>
            <person name="Wang J."/>
        </authorList>
    </citation>
    <scope>NUCLEOTIDE SEQUENCE [LARGE SCALE GENOMIC DNA]</scope>
</reference>
<evidence type="ECO:0000313" key="10">
    <source>
        <dbReference type="EMBL" id="ELK35843.1"/>
    </source>
</evidence>
<organism evidence="10 11">
    <name type="scientific">Myotis davidii</name>
    <name type="common">David's myotis</name>
    <dbReference type="NCBI Taxonomy" id="225400"/>
    <lineage>
        <taxon>Eukaryota</taxon>
        <taxon>Metazoa</taxon>
        <taxon>Chordata</taxon>
        <taxon>Craniata</taxon>
        <taxon>Vertebrata</taxon>
        <taxon>Euteleostomi</taxon>
        <taxon>Mammalia</taxon>
        <taxon>Eutheria</taxon>
        <taxon>Laurasiatheria</taxon>
        <taxon>Chiroptera</taxon>
        <taxon>Yangochiroptera</taxon>
        <taxon>Vespertilionidae</taxon>
        <taxon>Myotis</taxon>
    </lineage>
</organism>
<evidence type="ECO:0000256" key="6">
    <source>
        <dbReference type="ARBA" id="ARBA00023136"/>
    </source>
</evidence>
<comment type="subcellular location">
    <subcellularLocation>
        <location evidence="1">Membrane</location>
        <topology evidence="1">Single-pass membrane protein</topology>
    </subcellularLocation>
</comment>
<dbReference type="InterPro" id="IPR036179">
    <property type="entry name" value="Ig-like_dom_sf"/>
</dbReference>
<protein>
    <submittedName>
        <fullName evidence="10">Sialic acid-binding Ig-like lectin 5</fullName>
    </submittedName>
</protein>
<dbReference type="InterPro" id="IPR013783">
    <property type="entry name" value="Ig-like_fold"/>
</dbReference>
<evidence type="ECO:0000256" key="4">
    <source>
        <dbReference type="ARBA" id="ARBA00022889"/>
    </source>
</evidence>
<dbReference type="SUPFAM" id="SSF48726">
    <property type="entry name" value="Immunoglobulin"/>
    <property type="match status" value="1"/>
</dbReference>
<dbReference type="PANTHER" id="PTHR12035:SF125">
    <property type="entry name" value="SIALIC ACID-BINDING IG-LIKE LECTIN 5"/>
    <property type="match status" value="1"/>
</dbReference>
<dbReference type="Proteomes" id="UP000010556">
    <property type="component" value="Unassembled WGS sequence"/>
</dbReference>
<dbReference type="AlphaFoldDB" id="L5MDM6"/>
<dbReference type="PROSITE" id="PS50835">
    <property type="entry name" value="IG_LIKE"/>
    <property type="match status" value="1"/>
</dbReference>
<dbReference type="InterPro" id="IPR013106">
    <property type="entry name" value="Ig_V-set"/>
</dbReference>
<feature type="signal peptide" evidence="8">
    <location>
        <begin position="1"/>
        <end position="17"/>
    </location>
</feature>
<dbReference type="SMART" id="SM00409">
    <property type="entry name" value="IG"/>
    <property type="match status" value="1"/>
</dbReference>
<dbReference type="KEGG" id="myd:107181918"/>
<keyword evidence="6" id="KW-0472">Membrane</keyword>
<proteinExistence type="inferred from homology"/>
<keyword evidence="2" id="KW-0812">Transmembrane</keyword>
<dbReference type="GO" id="GO:0033691">
    <property type="term" value="F:sialic acid binding"/>
    <property type="evidence" value="ECO:0007669"/>
    <property type="project" value="TreeGrafter"/>
</dbReference>
<evidence type="ECO:0000256" key="5">
    <source>
        <dbReference type="ARBA" id="ARBA00022989"/>
    </source>
</evidence>
<dbReference type="InterPro" id="IPR007110">
    <property type="entry name" value="Ig-like_dom"/>
</dbReference>
<evidence type="ECO:0000256" key="2">
    <source>
        <dbReference type="ARBA" id="ARBA00022692"/>
    </source>
</evidence>
<evidence type="ECO:0000256" key="8">
    <source>
        <dbReference type="SAM" id="SignalP"/>
    </source>
</evidence>
<name>L5MDM6_MYODS</name>
<dbReference type="GO" id="GO:0007155">
    <property type="term" value="P:cell adhesion"/>
    <property type="evidence" value="ECO:0007669"/>
    <property type="project" value="UniProtKB-KW"/>
</dbReference>
<keyword evidence="5" id="KW-1133">Transmembrane helix</keyword>
<dbReference type="EMBL" id="KB102073">
    <property type="protein sequence ID" value="ELK35843.1"/>
    <property type="molecule type" value="Genomic_DNA"/>
</dbReference>
<dbReference type="PANTHER" id="PTHR12035">
    <property type="entry name" value="SIALIC ACID BINDING IMMUNOGLOBULIN-LIKE LECTIN"/>
    <property type="match status" value="1"/>
</dbReference>
<evidence type="ECO:0000256" key="3">
    <source>
        <dbReference type="ARBA" id="ARBA00022734"/>
    </source>
</evidence>
<dbReference type="Pfam" id="PF07686">
    <property type="entry name" value="V-set"/>
    <property type="match status" value="1"/>
</dbReference>
<evidence type="ECO:0000313" key="11">
    <source>
        <dbReference type="Proteomes" id="UP000010556"/>
    </source>
</evidence>
<evidence type="ECO:0000256" key="7">
    <source>
        <dbReference type="ARBA" id="ARBA00038361"/>
    </source>
</evidence>
<keyword evidence="11" id="KW-1185">Reference proteome</keyword>
<dbReference type="InterPro" id="IPR051036">
    <property type="entry name" value="SIGLEC"/>
</dbReference>